<dbReference type="PANTHER" id="PTHR30055:SF151">
    <property type="entry name" value="TRANSCRIPTIONAL REGULATORY PROTEIN"/>
    <property type="match status" value="1"/>
</dbReference>
<dbReference type="InterPro" id="IPR004111">
    <property type="entry name" value="Repressor_TetR_C"/>
</dbReference>
<evidence type="ECO:0000256" key="1">
    <source>
        <dbReference type="ARBA" id="ARBA00022491"/>
    </source>
</evidence>
<dbReference type="InterPro" id="IPR009057">
    <property type="entry name" value="Homeodomain-like_sf"/>
</dbReference>
<gene>
    <name evidence="7" type="ORF">JQS30_14295</name>
</gene>
<dbReference type="InterPro" id="IPR003012">
    <property type="entry name" value="Tet_transcr_reg_TetR"/>
</dbReference>
<evidence type="ECO:0000259" key="6">
    <source>
        <dbReference type="PROSITE" id="PS50977"/>
    </source>
</evidence>
<dbReference type="Gene3D" id="1.10.357.10">
    <property type="entry name" value="Tetracycline Repressor, domain 2"/>
    <property type="match status" value="1"/>
</dbReference>
<evidence type="ECO:0000313" key="7">
    <source>
        <dbReference type="EMBL" id="QSB04917.1"/>
    </source>
</evidence>
<evidence type="ECO:0000313" key="8">
    <source>
        <dbReference type="Proteomes" id="UP000662939"/>
    </source>
</evidence>
<dbReference type="Pfam" id="PF02909">
    <property type="entry name" value="TetR_C_1"/>
    <property type="match status" value="1"/>
</dbReference>
<dbReference type="Gene3D" id="1.10.10.60">
    <property type="entry name" value="Homeodomain-like"/>
    <property type="match status" value="1"/>
</dbReference>
<dbReference type="SUPFAM" id="SSF48498">
    <property type="entry name" value="Tetracyclin repressor-like, C-terminal domain"/>
    <property type="match status" value="1"/>
</dbReference>
<dbReference type="AlphaFoldDB" id="A0A895XIY1"/>
<accession>A0A895XIY1</accession>
<dbReference type="InterPro" id="IPR001647">
    <property type="entry name" value="HTH_TetR"/>
</dbReference>
<proteinExistence type="predicted"/>
<dbReference type="InterPro" id="IPR050109">
    <property type="entry name" value="HTH-type_TetR-like_transc_reg"/>
</dbReference>
<dbReference type="GO" id="GO:0000976">
    <property type="term" value="F:transcription cis-regulatory region binding"/>
    <property type="evidence" value="ECO:0007669"/>
    <property type="project" value="TreeGrafter"/>
</dbReference>
<dbReference type="SUPFAM" id="SSF46689">
    <property type="entry name" value="Homeodomain-like"/>
    <property type="match status" value="1"/>
</dbReference>
<organism evidence="7 8">
    <name type="scientific">Natronoglycomyces albus</name>
    <dbReference type="NCBI Taxonomy" id="2811108"/>
    <lineage>
        <taxon>Bacteria</taxon>
        <taxon>Bacillati</taxon>
        <taxon>Actinomycetota</taxon>
        <taxon>Actinomycetes</taxon>
        <taxon>Glycomycetales</taxon>
        <taxon>Glycomycetaceae</taxon>
        <taxon>Natronoglycomyces</taxon>
    </lineage>
</organism>
<feature type="DNA-binding region" description="H-T-H motif" evidence="5">
    <location>
        <begin position="41"/>
        <end position="60"/>
    </location>
</feature>
<dbReference type="GO" id="GO:0045892">
    <property type="term" value="P:negative regulation of DNA-templated transcription"/>
    <property type="evidence" value="ECO:0007669"/>
    <property type="project" value="InterPro"/>
</dbReference>
<dbReference type="KEGG" id="nav:JQS30_14295"/>
<sequence length="226" mass="24975">MPSANGTANDSDDIPREPLNRDRVLHAAVALADREGIAAVTMRKVGEALGVEAMSLYNHVANKTDLFDGMVDLVFSEIDMPTGEDWAEAMRRRAHSCRLALARHRWAAALMNHRQEPGPATLRHHDAVLGCLRAGGFSPAMAAHAFALIDSYIYGFAIQEATLPFETGEEAAAFAERIMDGFPEDEYPHLAELTREHVLRPGYDFSQEFEFGLELILDGLERSSTH</sequence>
<dbReference type="InterPro" id="IPR036271">
    <property type="entry name" value="Tet_transcr_reg_TetR-rel_C_sf"/>
</dbReference>
<dbReference type="Pfam" id="PF00440">
    <property type="entry name" value="TetR_N"/>
    <property type="match status" value="1"/>
</dbReference>
<evidence type="ECO:0000256" key="2">
    <source>
        <dbReference type="ARBA" id="ARBA00023015"/>
    </source>
</evidence>
<reference evidence="7" key="1">
    <citation type="submission" date="2021-02" db="EMBL/GenBank/DDBJ databases">
        <title>Natronoglycomyces albus gen. nov., sp. nov, a haloalkaliphilic actinobacterium from a soda solonchak soil.</title>
        <authorList>
            <person name="Sorokin D.Y."/>
            <person name="Khijniak T.V."/>
            <person name="Zakharycheva A.P."/>
            <person name="Boueva O.V."/>
            <person name="Ariskina E.V."/>
            <person name="Hahnke R.L."/>
            <person name="Bunk B."/>
            <person name="Sproer C."/>
            <person name="Schumann P."/>
            <person name="Evtushenko L.I."/>
            <person name="Kublanov I.V."/>
        </authorList>
    </citation>
    <scope>NUCLEOTIDE SEQUENCE</scope>
    <source>
        <strain evidence="7">DSM 106290</strain>
    </source>
</reference>
<keyword evidence="1" id="KW-0678">Repressor</keyword>
<feature type="domain" description="HTH tetR-type" evidence="6">
    <location>
        <begin position="18"/>
        <end position="78"/>
    </location>
</feature>
<dbReference type="RefSeq" id="WP_213170918.1">
    <property type="nucleotide sequence ID" value="NZ_CP070496.1"/>
</dbReference>
<dbReference type="EMBL" id="CP070496">
    <property type="protein sequence ID" value="QSB04917.1"/>
    <property type="molecule type" value="Genomic_DNA"/>
</dbReference>
<evidence type="ECO:0000256" key="4">
    <source>
        <dbReference type="ARBA" id="ARBA00023163"/>
    </source>
</evidence>
<protein>
    <submittedName>
        <fullName evidence="7">TetR/AcrR family transcriptional regulator C-terminal domain-containing protein</fullName>
    </submittedName>
</protein>
<keyword evidence="4" id="KW-0804">Transcription</keyword>
<dbReference type="Proteomes" id="UP000662939">
    <property type="component" value="Chromosome"/>
</dbReference>
<name>A0A895XIY1_9ACTN</name>
<evidence type="ECO:0000256" key="3">
    <source>
        <dbReference type="ARBA" id="ARBA00023125"/>
    </source>
</evidence>
<keyword evidence="8" id="KW-1185">Reference proteome</keyword>
<dbReference type="PRINTS" id="PR00400">
    <property type="entry name" value="TETREPRESSOR"/>
</dbReference>
<keyword evidence="2" id="KW-0805">Transcription regulation</keyword>
<dbReference type="PROSITE" id="PS50977">
    <property type="entry name" value="HTH_TETR_2"/>
    <property type="match status" value="1"/>
</dbReference>
<keyword evidence="3 5" id="KW-0238">DNA-binding</keyword>
<dbReference type="GO" id="GO:0003700">
    <property type="term" value="F:DNA-binding transcription factor activity"/>
    <property type="evidence" value="ECO:0007669"/>
    <property type="project" value="TreeGrafter"/>
</dbReference>
<dbReference type="GO" id="GO:0046677">
    <property type="term" value="P:response to antibiotic"/>
    <property type="evidence" value="ECO:0007669"/>
    <property type="project" value="InterPro"/>
</dbReference>
<evidence type="ECO:0000256" key="5">
    <source>
        <dbReference type="PROSITE-ProRule" id="PRU00335"/>
    </source>
</evidence>
<dbReference type="PANTHER" id="PTHR30055">
    <property type="entry name" value="HTH-TYPE TRANSCRIPTIONAL REGULATOR RUTR"/>
    <property type="match status" value="1"/>
</dbReference>